<keyword evidence="5" id="KW-1185">Reference proteome</keyword>
<reference evidence="4 5" key="1">
    <citation type="journal article" date="2020" name="ISME J.">
        <title>Uncovering the hidden diversity of litter-decomposition mechanisms in mushroom-forming fungi.</title>
        <authorList>
            <person name="Floudas D."/>
            <person name="Bentzer J."/>
            <person name="Ahren D."/>
            <person name="Johansson T."/>
            <person name="Persson P."/>
            <person name="Tunlid A."/>
        </authorList>
    </citation>
    <scope>NUCLEOTIDE SEQUENCE [LARGE SCALE GENOMIC DNA]</scope>
    <source>
        <strain evidence="4 5">CBS 101986</strain>
    </source>
</reference>
<evidence type="ECO:0000313" key="4">
    <source>
        <dbReference type="EMBL" id="KAF5327364.1"/>
    </source>
</evidence>
<evidence type="ECO:0000259" key="3">
    <source>
        <dbReference type="Pfam" id="PF06276"/>
    </source>
</evidence>
<dbReference type="AlphaFoldDB" id="A0A8H5BPX3"/>
<feature type="region of interest" description="Disordered" evidence="1">
    <location>
        <begin position="1"/>
        <end position="54"/>
    </location>
</feature>
<feature type="region of interest" description="Disordered" evidence="1">
    <location>
        <begin position="647"/>
        <end position="666"/>
    </location>
</feature>
<dbReference type="PANTHER" id="PTHR34384">
    <property type="entry name" value="L-2,3-DIAMINOPROPANOATE--CITRATE LIGASE"/>
    <property type="match status" value="1"/>
</dbReference>
<organism evidence="4 5">
    <name type="scientific">Psilocybe cf. subviscida</name>
    <dbReference type="NCBI Taxonomy" id="2480587"/>
    <lineage>
        <taxon>Eukaryota</taxon>
        <taxon>Fungi</taxon>
        <taxon>Dikarya</taxon>
        <taxon>Basidiomycota</taxon>
        <taxon>Agaricomycotina</taxon>
        <taxon>Agaricomycetes</taxon>
        <taxon>Agaricomycetidae</taxon>
        <taxon>Agaricales</taxon>
        <taxon>Agaricineae</taxon>
        <taxon>Strophariaceae</taxon>
        <taxon>Psilocybe</taxon>
    </lineage>
</organism>
<evidence type="ECO:0000256" key="1">
    <source>
        <dbReference type="SAM" id="MobiDB-lite"/>
    </source>
</evidence>
<evidence type="ECO:0008006" key="6">
    <source>
        <dbReference type="Google" id="ProtNLM"/>
    </source>
</evidence>
<dbReference type="GO" id="GO:0019290">
    <property type="term" value="P:siderophore biosynthetic process"/>
    <property type="evidence" value="ECO:0007669"/>
    <property type="project" value="InterPro"/>
</dbReference>
<dbReference type="EMBL" id="JAACJJ010000014">
    <property type="protein sequence ID" value="KAF5327364.1"/>
    <property type="molecule type" value="Genomic_DNA"/>
</dbReference>
<dbReference type="InterPro" id="IPR022770">
    <property type="entry name" value="IucA/IucC-like_C"/>
</dbReference>
<dbReference type="GO" id="GO:0016881">
    <property type="term" value="F:acid-amino acid ligase activity"/>
    <property type="evidence" value="ECO:0007669"/>
    <property type="project" value="UniProtKB-ARBA"/>
</dbReference>
<gene>
    <name evidence="4" type="ORF">D9619_004464</name>
</gene>
<accession>A0A8H5BPX3</accession>
<dbReference type="Pfam" id="PF06276">
    <property type="entry name" value="FhuF"/>
    <property type="match status" value="1"/>
</dbReference>
<evidence type="ECO:0000259" key="2">
    <source>
        <dbReference type="Pfam" id="PF04183"/>
    </source>
</evidence>
<protein>
    <recommendedName>
        <fullName evidence="6">IucC family-domain-containing protein</fullName>
    </recommendedName>
</protein>
<proteinExistence type="predicted"/>
<feature type="domain" description="Aerobactin siderophore biosynthesis IucA/IucC N-terminal" evidence="2">
    <location>
        <begin position="243"/>
        <end position="461"/>
    </location>
</feature>
<dbReference type="InterPro" id="IPR037455">
    <property type="entry name" value="LucA/IucC-like"/>
</dbReference>
<name>A0A8H5BPX3_9AGAR</name>
<dbReference type="Pfam" id="PF04183">
    <property type="entry name" value="IucA_IucC"/>
    <property type="match status" value="1"/>
</dbReference>
<dbReference type="PANTHER" id="PTHR34384:SF5">
    <property type="entry name" value="L-2,3-DIAMINOPROPANOATE--CITRATE LIGASE"/>
    <property type="match status" value="1"/>
</dbReference>
<feature type="domain" description="Aerobactin siderophore biosynthesis IucA/IucC-like C-terminal" evidence="3">
    <location>
        <begin position="489"/>
        <end position="643"/>
    </location>
</feature>
<sequence length="691" mass="77296">MSHQVEAVDPSIPTLANPVDQPERDALKFAQITPPSEEKPAHMSDSPPQSPRERAKFAVVSRLVSCLVTEQILRAFYIPFDSEIDGATGFMVVTPIPAIPIEADEPCASHSRDIILAMALRSTPTFKNHDAQPRPHGHIVGLVDPLDMLPSIFLFCGDGEDENSQLVQSMRRHLNPPLWDLSPTDKLQRISSPVSLWRKLKKILVVADDLHEVIVKEIQSSLDWQTLAYQEPPLCPSLTCPPIKWEQSLVAGHPTHPMHRARMLPKDYPVENAMDYDWYHPRIRFVRLPRSSLDLHENFDLLSTQFAKKAFEQAGQTMPIENPNLVYLPVHELQIENIRSRIPHVDVLTDDIYLDSLAQSSIRTVVVPAFPGIALKLAVGVKISSSLRTISHFTADFGPRFSKEVLSKLAVDSDILTVETEPSSAVYRAADADIAKHCTALIRSQYIPPDGETLIVCAALLEMGHAGLPEGMPVVQHIFNLDTEAKREAFLDRYIQVACRALIPALVENGVAFEAHAQNVLARFDTTSQELKGFVFRDLGGLRIHPPTLRKSTGIDFQFLPKHCVATDTLEETFPKFYHTFVHNHIQRLIRLLGLHHNGRGWGMLRTHMNSVIPKEHPVWKVWLDPESTSVDSKCLMRMRMRDSYRDPVSKHDTVPPSAAAKPAGELSNPTVVGQYVGLSQPSNLGNVQII</sequence>
<evidence type="ECO:0000313" key="5">
    <source>
        <dbReference type="Proteomes" id="UP000567179"/>
    </source>
</evidence>
<dbReference type="Proteomes" id="UP000567179">
    <property type="component" value="Unassembled WGS sequence"/>
</dbReference>
<dbReference type="OrthoDB" id="2117718at2759"/>
<dbReference type="InterPro" id="IPR007310">
    <property type="entry name" value="Aerobactin_biosyn_IucA/IucC_N"/>
</dbReference>
<comment type="caution">
    <text evidence="4">The sequence shown here is derived from an EMBL/GenBank/DDBJ whole genome shotgun (WGS) entry which is preliminary data.</text>
</comment>
<dbReference type="Gene3D" id="1.10.510.40">
    <property type="match status" value="1"/>
</dbReference>